<evidence type="ECO:0000313" key="3">
    <source>
        <dbReference type="Proteomes" id="UP001163152"/>
    </source>
</evidence>
<organism evidence="2 3">
    <name type="scientific">Thermocoleostomius sinensis A174</name>
    <dbReference type="NCBI Taxonomy" id="2016057"/>
    <lineage>
        <taxon>Bacteria</taxon>
        <taxon>Bacillati</taxon>
        <taxon>Cyanobacteriota</taxon>
        <taxon>Cyanophyceae</taxon>
        <taxon>Oculatellales</taxon>
        <taxon>Oculatellaceae</taxon>
        <taxon>Thermocoleostomius</taxon>
    </lineage>
</organism>
<feature type="region of interest" description="Disordered" evidence="1">
    <location>
        <begin position="48"/>
        <end position="82"/>
    </location>
</feature>
<keyword evidence="3" id="KW-1185">Reference proteome</keyword>
<name>A0A9E9C5R9_9CYAN</name>
<feature type="compositionally biased region" description="Polar residues" evidence="1">
    <location>
        <begin position="48"/>
        <end position="80"/>
    </location>
</feature>
<evidence type="ECO:0000313" key="2">
    <source>
        <dbReference type="EMBL" id="WAL61456.1"/>
    </source>
</evidence>
<dbReference type="EMBL" id="CP113797">
    <property type="protein sequence ID" value="WAL61456.1"/>
    <property type="molecule type" value="Genomic_DNA"/>
</dbReference>
<proteinExistence type="predicted"/>
<accession>A0A9E9C5R9</accession>
<evidence type="ECO:0000256" key="1">
    <source>
        <dbReference type="SAM" id="MobiDB-lite"/>
    </source>
</evidence>
<reference evidence="2" key="1">
    <citation type="submission" date="2022-12" db="EMBL/GenBank/DDBJ databases">
        <title>Polyphasic identification of a Novel Hot-Spring Cyanobacterium Ocullathermofonsia sinensis gen nov. sp. nov. and Genomic Insights on its Adaptations to the Thermal Habitat.</title>
        <authorList>
            <person name="Daroch M."/>
            <person name="Tang J."/>
            <person name="Jiang Y."/>
        </authorList>
    </citation>
    <scope>NUCLEOTIDE SEQUENCE</scope>
    <source>
        <strain evidence="2">PKUAC-SCTA174</strain>
    </source>
</reference>
<dbReference type="RefSeq" id="WP_268611417.1">
    <property type="nucleotide sequence ID" value="NZ_CP113797.1"/>
</dbReference>
<dbReference type="AlphaFoldDB" id="A0A9E9C5R9"/>
<dbReference type="KEGG" id="tsin:OXH18_05550"/>
<protein>
    <submittedName>
        <fullName evidence="2">Uncharacterized protein</fullName>
    </submittedName>
</protein>
<gene>
    <name evidence="2" type="ORF">OXH18_05550</name>
</gene>
<sequence>MRSTFMLKNSMTVSAMKRALVQGCLVGLMGGLLVGCEFLNRDLLSQNSTTNAPATDSTETSPGAETANSTPGNASTQTAGKNVACDTPSHFAEVTWQDGGPSMTYVDKPDRTNFSQVTPVAIVSNADGSTTYGYAGDSTTYVRIYPNGSCLVQTIDAQGTVTVEEFGRVGFVE</sequence>
<dbReference type="Proteomes" id="UP001163152">
    <property type="component" value="Chromosome"/>
</dbReference>